<evidence type="ECO:0000256" key="8">
    <source>
        <dbReference type="RuleBase" id="RU003793"/>
    </source>
</evidence>
<evidence type="ECO:0000256" key="1">
    <source>
        <dbReference type="ARBA" id="ARBA00004429"/>
    </source>
</evidence>
<evidence type="ECO:0000313" key="14">
    <source>
        <dbReference type="Proteomes" id="UP000266568"/>
    </source>
</evidence>
<keyword evidence="7 10" id="KW-0472">Membrane</keyword>
<evidence type="ECO:0000256" key="4">
    <source>
        <dbReference type="ARBA" id="ARBA00022519"/>
    </source>
</evidence>
<dbReference type="GO" id="GO:0008168">
    <property type="term" value="F:methyltransferase activity"/>
    <property type="evidence" value="ECO:0007669"/>
    <property type="project" value="UniProtKB-KW"/>
</dbReference>
<gene>
    <name evidence="13" type="ORF">DFR49_0092</name>
</gene>
<comment type="function">
    <text evidence="9">Plays an essential role in type IV pili and type II pseudopili formation by proteolytically removing the leader sequence from substrate proteins and subsequently monomethylating the alpha-amino group of the newly exposed N-terminal phenylalanine.</text>
</comment>
<keyword evidence="9" id="KW-0511">Multifunctional enzyme</keyword>
<dbReference type="InterPro" id="IPR050882">
    <property type="entry name" value="Prepilin_peptidase/N-MTase"/>
</dbReference>
<name>A0A397P933_9SPHN</name>
<keyword evidence="9" id="KW-0808">Transferase</keyword>
<accession>A0A397P933</accession>
<feature type="transmembrane region" description="Helical" evidence="10">
    <location>
        <begin position="6"/>
        <end position="32"/>
    </location>
</feature>
<keyword evidence="4" id="KW-0997">Cell inner membrane</keyword>
<feature type="transmembrane region" description="Helical" evidence="10">
    <location>
        <begin position="128"/>
        <end position="146"/>
    </location>
</feature>
<comment type="catalytic activity">
    <reaction evidence="9">
        <text>Typically cleaves a -Gly-|-Phe- bond to release an N-terminal, basic peptide of 5-8 residues from type IV prepilin, and then N-methylates the new N-terminal amino group, the methyl donor being S-adenosyl-L-methionine.</text>
        <dbReference type="EC" id="3.4.23.43"/>
    </reaction>
</comment>
<sequence>MIETATIIAPMGALLGALVGSFLATVLVRWPAGESALTGRSRCDGCRRPLTPAELVPVLSFALNRGRCRCCATPIDRTHLHVEIAAAAIAGAAFALASPPAAFGWSVLGWGLLLLALLDWRHFWLPDTLTLGLALLGLVIGGVIGAGSAADRLIGLMAGYGVLWAIARAYTAVRHRDGMGGGDPKLLGAIGAWLGWQALPFILLLASALGLILVLVALVRHRSVVATTELPFGTLLCIAALPGWLVAQSLGIG</sequence>
<feature type="domain" description="Prepilin peptidase A24 N-terminal" evidence="12">
    <location>
        <begin position="14"/>
        <end position="94"/>
    </location>
</feature>
<evidence type="ECO:0000256" key="6">
    <source>
        <dbReference type="ARBA" id="ARBA00022989"/>
    </source>
</evidence>
<keyword evidence="9" id="KW-0489">Methyltransferase</keyword>
<feature type="transmembrane region" description="Helical" evidence="10">
    <location>
        <begin position="230"/>
        <end position="247"/>
    </location>
</feature>
<evidence type="ECO:0000256" key="3">
    <source>
        <dbReference type="ARBA" id="ARBA00022475"/>
    </source>
</evidence>
<feature type="transmembrane region" description="Helical" evidence="10">
    <location>
        <begin position="153"/>
        <end position="173"/>
    </location>
</feature>
<dbReference type="OrthoDB" id="9789291at2"/>
<dbReference type="EMBL" id="QXDC01000002">
    <property type="protein sequence ID" value="RIA45572.1"/>
    <property type="molecule type" value="Genomic_DNA"/>
</dbReference>
<evidence type="ECO:0000259" key="12">
    <source>
        <dbReference type="Pfam" id="PF06750"/>
    </source>
</evidence>
<dbReference type="InterPro" id="IPR014032">
    <property type="entry name" value="Peptidase_A24A_bac"/>
</dbReference>
<keyword evidence="5 9" id="KW-0812">Transmembrane</keyword>
<dbReference type="GO" id="GO:0006465">
    <property type="term" value="P:signal peptide processing"/>
    <property type="evidence" value="ECO:0007669"/>
    <property type="project" value="TreeGrafter"/>
</dbReference>
<dbReference type="EC" id="2.1.1.-" evidence="9"/>
<dbReference type="AlphaFoldDB" id="A0A397P933"/>
<dbReference type="InterPro" id="IPR000045">
    <property type="entry name" value="Prepilin_IV_endopep_pep"/>
</dbReference>
<evidence type="ECO:0000256" key="2">
    <source>
        <dbReference type="ARBA" id="ARBA00005801"/>
    </source>
</evidence>
<dbReference type="Pfam" id="PF06750">
    <property type="entry name" value="A24_N_bact"/>
    <property type="match status" value="1"/>
</dbReference>
<dbReference type="InterPro" id="IPR010627">
    <property type="entry name" value="Prepilin_pept_A24_N"/>
</dbReference>
<dbReference type="Gene3D" id="1.20.120.1220">
    <property type="match status" value="1"/>
</dbReference>
<evidence type="ECO:0000256" key="5">
    <source>
        <dbReference type="ARBA" id="ARBA00022692"/>
    </source>
</evidence>
<keyword evidence="14" id="KW-1185">Reference proteome</keyword>
<reference evidence="13 14" key="1">
    <citation type="submission" date="2018-08" db="EMBL/GenBank/DDBJ databases">
        <title>Genomic Encyclopedia of Type Strains, Phase IV (KMG-IV): sequencing the most valuable type-strain genomes for metagenomic binning, comparative biology and taxonomic classification.</title>
        <authorList>
            <person name="Goeker M."/>
        </authorList>
    </citation>
    <scope>NUCLEOTIDE SEQUENCE [LARGE SCALE GENOMIC DNA]</scope>
    <source>
        <strain evidence="13 14">DSM 25527</strain>
    </source>
</reference>
<evidence type="ECO:0000256" key="9">
    <source>
        <dbReference type="RuleBase" id="RU003794"/>
    </source>
</evidence>
<keyword evidence="6 10" id="KW-1133">Transmembrane helix</keyword>
<dbReference type="EC" id="3.4.23.43" evidence="9"/>
<dbReference type="GO" id="GO:0004190">
    <property type="term" value="F:aspartic-type endopeptidase activity"/>
    <property type="evidence" value="ECO:0007669"/>
    <property type="project" value="UniProtKB-EC"/>
</dbReference>
<organism evidence="13 14">
    <name type="scientific">Hephaestia caeni</name>
    <dbReference type="NCBI Taxonomy" id="645617"/>
    <lineage>
        <taxon>Bacteria</taxon>
        <taxon>Pseudomonadati</taxon>
        <taxon>Pseudomonadota</taxon>
        <taxon>Alphaproteobacteria</taxon>
        <taxon>Sphingomonadales</taxon>
        <taxon>Sphingomonadaceae</taxon>
        <taxon>Hephaestia</taxon>
    </lineage>
</organism>
<dbReference type="GO" id="GO:0032259">
    <property type="term" value="P:methylation"/>
    <property type="evidence" value="ECO:0007669"/>
    <property type="project" value="UniProtKB-KW"/>
</dbReference>
<evidence type="ECO:0000259" key="11">
    <source>
        <dbReference type="Pfam" id="PF01478"/>
    </source>
</evidence>
<keyword evidence="9" id="KW-0645">Protease</keyword>
<dbReference type="PRINTS" id="PR00864">
    <property type="entry name" value="PREPILNPTASE"/>
</dbReference>
<evidence type="ECO:0000256" key="7">
    <source>
        <dbReference type="ARBA" id="ARBA00023136"/>
    </source>
</evidence>
<keyword evidence="3" id="KW-1003">Cell membrane</keyword>
<dbReference type="RefSeq" id="WP_119034102.1">
    <property type="nucleotide sequence ID" value="NZ_QXDC01000002.1"/>
</dbReference>
<feature type="transmembrane region" description="Helical" evidence="10">
    <location>
        <begin position="193"/>
        <end position="218"/>
    </location>
</feature>
<feature type="transmembrane region" description="Helical" evidence="10">
    <location>
        <begin position="84"/>
        <end position="108"/>
    </location>
</feature>
<comment type="subcellular location">
    <subcellularLocation>
        <location evidence="1">Cell inner membrane</location>
        <topology evidence="1">Multi-pass membrane protein</topology>
    </subcellularLocation>
    <subcellularLocation>
        <location evidence="9">Cell membrane</location>
        <topology evidence="9">Multi-pass membrane protein</topology>
    </subcellularLocation>
</comment>
<proteinExistence type="inferred from homology"/>
<dbReference type="PANTHER" id="PTHR30487:SF0">
    <property type="entry name" value="PREPILIN LEADER PEPTIDASE_N-METHYLTRANSFERASE-RELATED"/>
    <property type="match status" value="1"/>
</dbReference>
<dbReference type="GO" id="GO:0005886">
    <property type="term" value="C:plasma membrane"/>
    <property type="evidence" value="ECO:0007669"/>
    <property type="project" value="UniProtKB-SubCell"/>
</dbReference>
<evidence type="ECO:0000313" key="13">
    <source>
        <dbReference type="EMBL" id="RIA45572.1"/>
    </source>
</evidence>
<keyword evidence="9" id="KW-0378">Hydrolase</keyword>
<comment type="similarity">
    <text evidence="2 8">Belongs to the peptidase A24 family.</text>
</comment>
<evidence type="ECO:0000256" key="10">
    <source>
        <dbReference type="SAM" id="Phobius"/>
    </source>
</evidence>
<dbReference type="Pfam" id="PF01478">
    <property type="entry name" value="Peptidase_A24"/>
    <property type="match status" value="1"/>
</dbReference>
<feature type="domain" description="Prepilin type IV endopeptidase peptidase" evidence="11">
    <location>
        <begin position="107"/>
        <end position="215"/>
    </location>
</feature>
<dbReference type="Proteomes" id="UP000266568">
    <property type="component" value="Unassembled WGS sequence"/>
</dbReference>
<protein>
    <recommendedName>
        <fullName evidence="9">Prepilin leader peptidase/N-methyltransferase</fullName>
        <ecNumber evidence="9">2.1.1.-</ecNumber>
        <ecNumber evidence="9">3.4.23.43</ecNumber>
    </recommendedName>
</protein>
<dbReference type="PANTHER" id="PTHR30487">
    <property type="entry name" value="TYPE 4 PREPILIN-LIKE PROTEINS LEADER PEPTIDE-PROCESSING ENZYME"/>
    <property type="match status" value="1"/>
</dbReference>
<comment type="caution">
    <text evidence="13">The sequence shown here is derived from an EMBL/GenBank/DDBJ whole genome shotgun (WGS) entry which is preliminary data.</text>
</comment>